<keyword evidence="2" id="KW-1185">Reference proteome</keyword>
<dbReference type="AlphaFoldDB" id="A0A239KUY6"/>
<dbReference type="RefSeq" id="WP_143681644.1">
    <property type="nucleotide sequence ID" value="NZ_FZOF01000017.1"/>
</dbReference>
<dbReference type="Proteomes" id="UP000198280">
    <property type="component" value="Unassembled WGS sequence"/>
</dbReference>
<sequence length="146" mass="14864">MMWRVGRRVSLRGVLLLLGMLVLTGVHLLACAHGPDRAGNDTLAAAPSASALCRPGGGATLPDQDLARGNRPQDDHHALCGVALDRLPDPRPRWADAPAAPGVEGAPRPLAPAIHPGRAAPGGAGHPCAPARSGPATLSLLCVSRT</sequence>
<proteinExistence type="predicted"/>
<accession>A0A239KUY6</accession>
<organism evidence="1 2">
    <name type="scientific">Actinacidiphila glaucinigra</name>
    <dbReference type="NCBI Taxonomy" id="235986"/>
    <lineage>
        <taxon>Bacteria</taxon>
        <taxon>Bacillati</taxon>
        <taxon>Actinomycetota</taxon>
        <taxon>Actinomycetes</taxon>
        <taxon>Kitasatosporales</taxon>
        <taxon>Streptomycetaceae</taxon>
        <taxon>Actinacidiphila</taxon>
    </lineage>
</organism>
<evidence type="ECO:0000313" key="1">
    <source>
        <dbReference type="EMBL" id="SNT22021.1"/>
    </source>
</evidence>
<protein>
    <submittedName>
        <fullName evidence="1">Uncharacterized protein</fullName>
    </submittedName>
</protein>
<gene>
    <name evidence="1" type="ORF">SAMN05216252_11755</name>
</gene>
<dbReference type="EMBL" id="FZOF01000017">
    <property type="protein sequence ID" value="SNT22021.1"/>
    <property type="molecule type" value="Genomic_DNA"/>
</dbReference>
<reference evidence="1 2" key="1">
    <citation type="submission" date="2017-06" db="EMBL/GenBank/DDBJ databases">
        <authorList>
            <person name="Kim H.J."/>
            <person name="Triplett B.A."/>
        </authorList>
    </citation>
    <scope>NUCLEOTIDE SEQUENCE [LARGE SCALE GENOMIC DNA]</scope>
    <source>
        <strain evidence="1 2">CGMCC 4.1858</strain>
    </source>
</reference>
<name>A0A239KUY6_9ACTN</name>
<evidence type="ECO:0000313" key="2">
    <source>
        <dbReference type="Proteomes" id="UP000198280"/>
    </source>
</evidence>